<feature type="transmembrane region" description="Helical" evidence="1">
    <location>
        <begin position="75"/>
        <end position="98"/>
    </location>
</feature>
<dbReference type="Proteomes" id="UP000887540">
    <property type="component" value="Unplaced"/>
</dbReference>
<keyword evidence="1" id="KW-0472">Membrane</keyword>
<dbReference type="InterPro" id="IPR036719">
    <property type="entry name" value="Neuro-gated_channel_TM_sf"/>
</dbReference>
<dbReference type="GO" id="GO:0005230">
    <property type="term" value="F:extracellular ligand-gated monoatomic ion channel activity"/>
    <property type="evidence" value="ECO:0007669"/>
    <property type="project" value="UniProtKB-ARBA"/>
</dbReference>
<protein>
    <submittedName>
        <fullName evidence="4">Neurotransmitter-gated ion-channel transmembrane domain-containing protein</fullName>
    </submittedName>
</protein>
<dbReference type="InterPro" id="IPR006201">
    <property type="entry name" value="Neur_channel"/>
</dbReference>
<sequence>MVEFELAREFGYYIVHLYLPGILLVFVSWISFWLDPSSVPGRVTLGVTTLLTMATQASSVSAHLPPVSYAKAIDIWIGMCTSYLFGSLIEFAIVTFLYDKQMRQKFAIVTFLYDKQMRQNKNILEELKSKKNLNVVINKPWAMRRVIYHIEKDAKLVDNFSRIAFPTTFLISNLIYWIYYTQEWFH</sequence>
<accession>A0A914D290</accession>
<dbReference type="Gene3D" id="1.20.58.390">
    <property type="entry name" value="Neurotransmitter-gated ion-channel transmembrane domain"/>
    <property type="match status" value="1"/>
</dbReference>
<dbReference type="InterPro" id="IPR006029">
    <property type="entry name" value="Neurotrans-gated_channel_TM"/>
</dbReference>
<proteinExistence type="predicted"/>
<dbReference type="PRINTS" id="PR00253">
    <property type="entry name" value="GABAARECEPTR"/>
</dbReference>
<evidence type="ECO:0000256" key="1">
    <source>
        <dbReference type="SAM" id="Phobius"/>
    </source>
</evidence>
<reference evidence="4" key="1">
    <citation type="submission" date="2022-11" db="UniProtKB">
        <authorList>
            <consortium name="WormBaseParasite"/>
        </authorList>
    </citation>
    <scope>IDENTIFICATION</scope>
</reference>
<keyword evidence="1" id="KW-0812">Transmembrane</keyword>
<feature type="domain" description="Neurotransmitter-gated ion-channel transmembrane" evidence="2">
    <location>
        <begin position="17"/>
        <end position="104"/>
    </location>
</feature>
<dbReference type="InterPro" id="IPR038050">
    <property type="entry name" value="Neuro_actylchol_rec"/>
</dbReference>
<feature type="transmembrane region" description="Helical" evidence="1">
    <location>
        <begin position="12"/>
        <end position="34"/>
    </location>
</feature>
<name>A0A914D290_9BILA</name>
<dbReference type="InterPro" id="IPR006028">
    <property type="entry name" value="GABAA/Glycine_rcpt"/>
</dbReference>
<dbReference type="GO" id="GO:0004888">
    <property type="term" value="F:transmembrane signaling receptor activity"/>
    <property type="evidence" value="ECO:0007669"/>
    <property type="project" value="InterPro"/>
</dbReference>
<dbReference type="AlphaFoldDB" id="A0A914D290"/>
<keyword evidence="1" id="KW-1133">Transmembrane helix</keyword>
<evidence type="ECO:0000313" key="3">
    <source>
        <dbReference type="Proteomes" id="UP000887540"/>
    </source>
</evidence>
<evidence type="ECO:0000313" key="4">
    <source>
        <dbReference type="WBParaSite" id="ACRNAN_scaffold16783.g30810.t1"/>
    </source>
</evidence>
<dbReference type="WBParaSite" id="ACRNAN_scaffold16783.g30810.t1">
    <property type="protein sequence ID" value="ACRNAN_scaffold16783.g30810.t1"/>
    <property type="gene ID" value="ACRNAN_scaffold16783.g30810"/>
</dbReference>
<evidence type="ECO:0000259" key="2">
    <source>
        <dbReference type="Pfam" id="PF02932"/>
    </source>
</evidence>
<feature type="transmembrane region" description="Helical" evidence="1">
    <location>
        <begin position="163"/>
        <end position="180"/>
    </location>
</feature>
<dbReference type="SUPFAM" id="SSF90112">
    <property type="entry name" value="Neurotransmitter-gated ion-channel transmembrane pore"/>
    <property type="match status" value="1"/>
</dbReference>
<dbReference type="Pfam" id="PF02932">
    <property type="entry name" value="Neur_chan_memb"/>
    <property type="match status" value="1"/>
</dbReference>
<keyword evidence="3" id="KW-1185">Reference proteome</keyword>
<dbReference type="CDD" id="cd19049">
    <property type="entry name" value="LGIC_TM_anion"/>
    <property type="match status" value="1"/>
</dbReference>
<organism evidence="3 4">
    <name type="scientific">Acrobeloides nanus</name>
    <dbReference type="NCBI Taxonomy" id="290746"/>
    <lineage>
        <taxon>Eukaryota</taxon>
        <taxon>Metazoa</taxon>
        <taxon>Ecdysozoa</taxon>
        <taxon>Nematoda</taxon>
        <taxon>Chromadorea</taxon>
        <taxon>Rhabditida</taxon>
        <taxon>Tylenchina</taxon>
        <taxon>Cephalobomorpha</taxon>
        <taxon>Cephaloboidea</taxon>
        <taxon>Cephalobidae</taxon>
        <taxon>Acrobeloides</taxon>
    </lineage>
</organism>
<dbReference type="PANTHER" id="PTHR18945">
    <property type="entry name" value="NEUROTRANSMITTER GATED ION CHANNEL"/>
    <property type="match status" value="1"/>
</dbReference>
<dbReference type="GO" id="GO:0016020">
    <property type="term" value="C:membrane"/>
    <property type="evidence" value="ECO:0007669"/>
    <property type="project" value="InterPro"/>
</dbReference>